<evidence type="ECO:0000256" key="1">
    <source>
        <dbReference type="ARBA" id="ARBA00001947"/>
    </source>
</evidence>
<protein>
    <submittedName>
        <fullName evidence="6">Creatinine amidohydrolase</fullName>
    </submittedName>
</protein>
<dbReference type="InterPro" id="IPR024087">
    <property type="entry name" value="Creatininase-like_sf"/>
</dbReference>
<dbReference type="STRING" id="376427.SAMN04487954_11235"/>
<keyword evidence="2" id="KW-0479">Metal-binding</keyword>
<dbReference type="Proteomes" id="UP000198525">
    <property type="component" value="Unassembled WGS sequence"/>
</dbReference>
<reference evidence="6" key="1">
    <citation type="submission" date="2016-10" db="EMBL/GenBank/DDBJ databases">
        <authorList>
            <person name="de Groot N.N."/>
        </authorList>
    </citation>
    <scope>NUCLEOTIDE SEQUENCE [LARGE SCALE GENOMIC DNA]</scope>
    <source>
        <strain evidence="6">CGMCC 1.6133</strain>
    </source>
</reference>
<dbReference type="Pfam" id="PF02633">
    <property type="entry name" value="Creatininase"/>
    <property type="match status" value="1"/>
</dbReference>
<evidence type="ECO:0000256" key="4">
    <source>
        <dbReference type="ARBA" id="ARBA00022833"/>
    </source>
</evidence>
<sequence length="271" mass="28367">MSETRFPRWQDLTSRELACLDPDSVAVAVVGAIEQHGAHLPLATDLDIGEGLLDAALERLPDDLPLVVLPSLAVGTSDEHLSFSGTLSLPPQVAIATLEALGDGVARAGLSRLVLLNGHGGNNAVIDIAALALRRRHALRVVKVHYPRLSPPPELRAALPDAEWRHGLHGGALETALIHHLAPHKVRLDALDRPPSSGEAMADAGWLLAPEGAAPFAWLAEDLHPGGVVGDATLGTATLGARLAAHYGEALARVIGETHRAPPLNAASPCR</sequence>
<name>A0A1G8ZIS4_9GAMM</name>
<dbReference type="GO" id="GO:0009231">
    <property type="term" value="P:riboflavin biosynthetic process"/>
    <property type="evidence" value="ECO:0007669"/>
    <property type="project" value="TreeGrafter"/>
</dbReference>
<dbReference type="PANTHER" id="PTHR35005">
    <property type="entry name" value="3-DEHYDRO-SCYLLO-INOSOSE HYDROLASE"/>
    <property type="match status" value="1"/>
</dbReference>
<dbReference type="OrthoDB" id="9801445at2"/>
<comment type="cofactor">
    <cofactor evidence="1">
        <name>Zn(2+)</name>
        <dbReference type="ChEBI" id="CHEBI:29105"/>
    </cofactor>
</comment>
<dbReference type="GO" id="GO:0046872">
    <property type="term" value="F:metal ion binding"/>
    <property type="evidence" value="ECO:0007669"/>
    <property type="project" value="UniProtKB-KW"/>
</dbReference>
<organism evidence="6 7">
    <name type="scientific">Billgrantia gudaonensis</name>
    <dbReference type="NCBI Taxonomy" id="376427"/>
    <lineage>
        <taxon>Bacteria</taxon>
        <taxon>Pseudomonadati</taxon>
        <taxon>Pseudomonadota</taxon>
        <taxon>Gammaproteobacteria</taxon>
        <taxon>Oceanospirillales</taxon>
        <taxon>Halomonadaceae</taxon>
        <taxon>Billgrantia</taxon>
    </lineage>
</organism>
<accession>A0A1G8ZIS4</accession>
<evidence type="ECO:0000256" key="3">
    <source>
        <dbReference type="ARBA" id="ARBA00022801"/>
    </source>
</evidence>
<dbReference type="PANTHER" id="PTHR35005:SF1">
    <property type="entry name" value="2-AMINO-5-FORMYLAMINO-6-RIBOSYLAMINOPYRIMIDIN-4(3H)-ONE 5'-MONOPHOSPHATE DEFORMYLASE"/>
    <property type="match status" value="1"/>
</dbReference>
<dbReference type="InterPro" id="IPR003785">
    <property type="entry name" value="Creatininase/forma_Hydrolase"/>
</dbReference>
<evidence type="ECO:0000313" key="6">
    <source>
        <dbReference type="EMBL" id="SDK15006.1"/>
    </source>
</evidence>
<keyword evidence="4" id="KW-0862">Zinc</keyword>
<dbReference type="GO" id="GO:0016811">
    <property type="term" value="F:hydrolase activity, acting on carbon-nitrogen (but not peptide) bonds, in linear amides"/>
    <property type="evidence" value="ECO:0007669"/>
    <property type="project" value="TreeGrafter"/>
</dbReference>
<evidence type="ECO:0000256" key="5">
    <source>
        <dbReference type="ARBA" id="ARBA00024029"/>
    </source>
</evidence>
<dbReference type="RefSeq" id="WP_089687184.1">
    <property type="nucleotide sequence ID" value="NZ_FNES01000012.1"/>
</dbReference>
<proteinExistence type="inferred from homology"/>
<dbReference type="Gene3D" id="3.40.50.10310">
    <property type="entry name" value="Creatininase"/>
    <property type="match status" value="1"/>
</dbReference>
<dbReference type="SUPFAM" id="SSF102215">
    <property type="entry name" value="Creatininase"/>
    <property type="match status" value="1"/>
</dbReference>
<dbReference type="EMBL" id="FNES01000012">
    <property type="protein sequence ID" value="SDK15006.1"/>
    <property type="molecule type" value="Genomic_DNA"/>
</dbReference>
<evidence type="ECO:0000313" key="7">
    <source>
        <dbReference type="Proteomes" id="UP000198525"/>
    </source>
</evidence>
<gene>
    <name evidence="6" type="ORF">SAMN04487954_11235</name>
</gene>
<keyword evidence="7" id="KW-1185">Reference proteome</keyword>
<keyword evidence="3 6" id="KW-0378">Hydrolase</keyword>
<evidence type="ECO:0000256" key="2">
    <source>
        <dbReference type="ARBA" id="ARBA00022723"/>
    </source>
</evidence>
<dbReference type="AlphaFoldDB" id="A0A1G8ZIS4"/>
<comment type="similarity">
    <text evidence="5">Belongs to the creatininase superfamily.</text>
</comment>